<dbReference type="PANTHER" id="PTHR22617:SF23">
    <property type="entry name" value="CHEMOTAXIS PROTEIN CHEW"/>
    <property type="match status" value="1"/>
</dbReference>
<dbReference type="PANTHER" id="PTHR22617">
    <property type="entry name" value="CHEMOTAXIS SENSOR HISTIDINE KINASE-RELATED"/>
    <property type="match status" value="1"/>
</dbReference>
<dbReference type="Gene3D" id="2.30.30.40">
    <property type="entry name" value="SH3 Domains"/>
    <property type="match status" value="1"/>
</dbReference>
<evidence type="ECO:0000259" key="1">
    <source>
        <dbReference type="PROSITE" id="PS50851"/>
    </source>
</evidence>
<dbReference type="GO" id="GO:0005829">
    <property type="term" value="C:cytosol"/>
    <property type="evidence" value="ECO:0007669"/>
    <property type="project" value="TreeGrafter"/>
</dbReference>
<dbReference type="SMART" id="SM00260">
    <property type="entry name" value="CheW"/>
    <property type="match status" value="1"/>
</dbReference>
<dbReference type="OrthoDB" id="9794382at2"/>
<dbReference type="Gene3D" id="2.40.50.180">
    <property type="entry name" value="CheA-289, Domain 4"/>
    <property type="match status" value="1"/>
</dbReference>
<organism evidence="2 3">
    <name type="scientific">Methylomusa anaerophila</name>
    <dbReference type="NCBI Taxonomy" id="1930071"/>
    <lineage>
        <taxon>Bacteria</taxon>
        <taxon>Bacillati</taxon>
        <taxon>Bacillota</taxon>
        <taxon>Negativicutes</taxon>
        <taxon>Selenomonadales</taxon>
        <taxon>Sporomusaceae</taxon>
        <taxon>Methylomusa</taxon>
    </lineage>
</organism>
<dbReference type="Pfam" id="PF01584">
    <property type="entry name" value="CheW"/>
    <property type="match status" value="1"/>
</dbReference>
<evidence type="ECO:0000313" key="2">
    <source>
        <dbReference type="EMBL" id="BBB90135.1"/>
    </source>
</evidence>
<dbReference type="Proteomes" id="UP000276437">
    <property type="component" value="Chromosome"/>
</dbReference>
<dbReference type="KEGG" id="mana:MAMMFC1_00783"/>
<evidence type="ECO:0000313" key="3">
    <source>
        <dbReference type="Proteomes" id="UP000276437"/>
    </source>
</evidence>
<dbReference type="GO" id="GO:0007165">
    <property type="term" value="P:signal transduction"/>
    <property type="evidence" value="ECO:0007669"/>
    <property type="project" value="InterPro"/>
</dbReference>
<dbReference type="PROSITE" id="PS50851">
    <property type="entry name" value="CHEW"/>
    <property type="match status" value="1"/>
</dbReference>
<dbReference type="InterPro" id="IPR036061">
    <property type="entry name" value="CheW-like_dom_sf"/>
</dbReference>
<accession>A0A348AGD7</accession>
<dbReference type="InterPro" id="IPR039315">
    <property type="entry name" value="CheW"/>
</dbReference>
<feature type="domain" description="CheW-like" evidence="1">
    <location>
        <begin position="3"/>
        <end position="144"/>
    </location>
</feature>
<protein>
    <submittedName>
        <fullName evidence="2">Chemotaxis protein CheW</fullName>
    </submittedName>
</protein>
<name>A0A348AGD7_9FIRM</name>
<dbReference type="SUPFAM" id="SSF50341">
    <property type="entry name" value="CheW-like"/>
    <property type="match status" value="1"/>
</dbReference>
<reference evidence="2 3" key="1">
    <citation type="journal article" date="2018" name="Int. J. Syst. Evol. Microbiol.">
        <title>Methylomusa anaerophila gen. nov., sp. nov., an anaerobic methanol-utilizing bacterium isolated from a microbial fuel cell.</title>
        <authorList>
            <person name="Amano N."/>
            <person name="Yamamuro A."/>
            <person name="Miyahara M."/>
            <person name="Kouzuma A."/>
            <person name="Abe T."/>
            <person name="Watanabe K."/>
        </authorList>
    </citation>
    <scope>NUCLEOTIDE SEQUENCE [LARGE SCALE GENOMIC DNA]</scope>
    <source>
        <strain evidence="2 3">MMFC1</strain>
    </source>
</reference>
<gene>
    <name evidence="2" type="primary">cheW_1</name>
    <name evidence="2" type="ORF">MAMMFC1_00783</name>
</gene>
<dbReference type="EMBL" id="AP018449">
    <property type="protein sequence ID" value="BBB90135.1"/>
    <property type="molecule type" value="Genomic_DNA"/>
</dbReference>
<sequence>MASTLFVVCELNGEEYGIDAIAVKGILRPQKFPLRKVPGFPKQIEGMINLRGQINYIINLGTKFGLQETKITDDSKFVMLNVGSVIGCIVDEVTDIVSIADEDLQSAPTFLCSTSAKYLKGIGKVEDRMIIILDPEQLLSMEEYEVITASQDIASA</sequence>
<keyword evidence="3" id="KW-1185">Reference proteome</keyword>
<proteinExistence type="predicted"/>
<dbReference type="RefSeq" id="WP_126306640.1">
    <property type="nucleotide sequence ID" value="NZ_AP018449.1"/>
</dbReference>
<dbReference type="InterPro" id="IPR002545">
    <property type="entry name" value="CheW-lke_dom"/>
</dbReference>
<dbReference type="AlphaFoldDB" id="A0A348AGD7"/>
<dbReference type="GO" id="GO:0006935">
    <property type="term" value="P:chemotaxis"/>
    <property type="evidence" value="ECO:0007669"/>
    <property type="project" value="InterPro"/>
</dbReference>